<feature type="transmembrane region" description="Helical" evidence="1">
    <location>
        <begin position="89"/>
        <end position="113"/>
    </location>
</feature>
<feature type="transmembrane region" description="Helical" evidence="1">
    <location>
        <begin position="55"/>
        <end position="77"/>
    </location>
</feature>
<dbReference type="RefSeq" id="WP_187814789.1">
    <property type="nucleotide sequence ID" value="NZ_JACTVJ010000007.1"/>
</dbReference>
<protein>
    <submittedName>
        <fullName evidence="2">Uncharacterized protein</fullName>
    </submittedName>
</protein>
<dbReference type="EMBL" id="JACTVJ010000007">
    <property type="protein sequence ID" value="MBC9714347.1"/>
    <property type="molecule type" value="Genomic_DNA"/>
</dbReference>
<evidence type="ECO:0000313" key="2">
    <source>
        <dbReference type="EMBL" id="MBC9714347.1"/>
    </source>
</evidence>
<dbReference type="Proteomes" id="UP000642284">
    <property type="component" value="Unassembled WGS sequence"/>
</dbReference>
<organism evidence="2 3">
    <name type="scientific">Streptomyces polyasparticus</name>
    <dbReference type="NCBI Taxonomy" id="2767826"/>
    <lineage>
        <taxon>Bacteria</taxon>
        <taxon>Bacillati</taxon>
        <taxon>Actinomycetota</taxon>
        <taxon>Actinomycetes</taxon>
        <taxon>Kitasatosporales</taxon>
        <taxon>Streptomycetaceae</taxon>
        <taxon>Streptomyces</taxon>
    </lineage>
</organism>
<gene>
    <name evidence="2" type="ORF">H9Y04_17440</name>
</gene>
<name>A0ABR7SHB8_9ACTN</name>
<keyword evidence="1" id="KW-1133">Transmembrane helix</keyword>
<keyword evidence="3" id="KW-1185">Reference proteome</keyword>
<accession>A0ABR7SHB8</accession>
<comment type="caution">
    <text evidence="2">The sequence shown here is derived from an EMBL/GenBank/DDBJ whole genome shotgun (WGS) entry which is preliminary data.</text>
</comment>
<reference evidence="2 3" key="1">
    <citation type="submission" date="2020-08" db="EMBL/GenBank/DDBJ databases">
        <title>Genemic of Streptomyces polyaspartic.</title>
        <authorList>
            <person name="Liu W."/>
        </authorList>
    </citation>
    <scope>NUCLEOTIDE SEQUENCE [LARGE SCALE GENOMIC DNA]</scope>
    <source>
        <strain evidence="2 3">TRM66268-LWL</strain>
    </source>
</reference>
<evidence type="ECO:0000313" key="3">
    <source>
        <dbReference type="Proteomes" id="UP000642284"/>
    </source>
</evidence>
<keyword evidence="1" id="KW-0472">Membrane</keyword>
<sequence>MSFLLALDLVHHLTAPTHASAPWPYVFLAILDGFIALTIAAMVRLRPASFLNEQYAWRLMATAIAVRAVLVFVLHSLADRQGGGPWTLADFLILVMAACTPLIPVGAVHLYVLAAEHTARVPQPRATGASQERLRGGDV</sequence>
<evidence type="ECO:0000256" key="1">
    <source>
        <dbReference type="SAM" id="Phobius"/>
    </source>
</evidence>
<proteinExistence type="predicted"/>
<keyword evidence="1" id="KW-0812">Transmembrane</keyword>
<feature type="transmembrane region" description="Helical" evidence="1">
    <location>
        <begin position="23"/>
        <end position="43"/>
    </location>
</feature>